<evidence type="ECO:0008006" key="3">
    <source>
        <dbReference type="Google" id="ProtNLM"/>
    </source>
</evidence>
<evidence type="ECO:0000313" key="2">
    <source>
        <dbReference type="EMBL" id="MPM56856.1"/>
    </source>
</evidence>
<dbReference type="InterPro" id="IPR016907">
    <property type="entry name" value="UCP029033"/>
</dbReference>
<reference evidence="2" key="1">
    <citation type="submission" date="2019-08" db="EMBL/GenBank/DDBJ databases">
        <authorList>
            <person name="Kucharzyk K."/>
            <person name="Murdoch R.W."/>
            <person name="Higgins S."/>
            <person name="Loffler F."/>
        </authorList>
    </citation>
    <scope>NUCLEOTIDE SEQUENCE</scope>
</reference>
<evidence type="ECO:0000256" key="1">
    <source>
        <dbReference type="SAM" id="Phobius"/>
    </source>
</evidence>
<keyword evidence="1" id="KW-1133">Transmembrane helix</keyword>
<dbReference type="PANTHER" id="PTHR34387:SF2">
    <property type="entry name" value="SLR1258 PROTEIN"/>
    <property type="match status" value="1"/>
</dbReference>
<accession>A0A645AVN4</accession>
<comment type="caution">
    <text evidence="2">The sequence shown here is derived from an EMBL/GenBank/DDBJ whole genome shotgun (WGS) entry which is preliminary data.</text>
</comment>
<protein>
    <recommendedName>
        <fullName evidence="3">SIMPL domain-containing protein</fullName>
    </recommendedName>
</protein>
<dbReference type="PANTHER" id="PTHR34387">
    <property type="entry name" value="SLR1258 PROTEIN"/>
    <property type="match status" value="1"/>
</dbReference>
<dbReference type="InterPro" id="IPR007497">
    <property type="entry name" value="SIMPL/DUF541"/>
</dbReference>
<dbReference type="GO" id="GO:0006974">
    <property type="term" value="P:DNA damage response"/>
    <property type="evidence" value="ECO:0007669"/>
    <property type="project" value="TreeGrafter"/>
</dbReference>
<dbReference type="Gene3D" id="3.30.70.2970">
    <property type="entry name" value="Protein of unknown function (DUF541), domain 2"/>
    <property type="match status" value="1"/>
</dbReference>
<dbReference type="PIRSF" id="PIRSF029033">
    <property type="entry name" value="UCP029033"/>
    <property type="match status" value="1"/>
</dbReference>
<name>A0A645AVN4_9ZZZZ</name>
<organism evidence="2">
    <name type="scientific">bioreactor metagenome</name>
    <dbReference type="NCBI Taxonomy" id="1076179"/>
    <lineage>
        <taxon>unclassified sequences</taxon>
        <taxon>metagenomes</taxon>
        <taxon>ecological metagenomes</taxon>
    </lineage>
</organism>
<keyword evidence="1" id="KW-0472">Membrane</keyword>
<proteinExistence type="predicted"/>
<gene>
    <name evidence="2" type="ORF">SDC9_103672</name>
</gene>
<dbReference type="Pfam" id="PF04402">
    <property type="entry name" value="SIMPL"/>
    <property type="match status" value="1"/>
</dbReference>
<dbReference type="AlphaFoldDB" id="A0A645AVN4"/>
<keyword evidence="1" id="KW-0812">Transmembrane</keyword>
<sequence>MGTNGTNKIINSGLFVMIGLIVLGIFLFSAVKAFKSYDRVVSVKGLAELEVPADKVIWPIAFKEIGNDLNSLYQTINQKNKIIKDFLISKGLTEAEITISAPKIIDMNAERYQSQPSTYRYNITSVLTVTSDKVELVRQIISRQSDLLQKGVAISGGEYEYVPQYSFTKLNDVKPKMIEEATQNARASAEKFAKDSDSKLGKIKSANQGQFSISDRDANTPHIKTIRVVSTIDYLLRD</sequence>
<dbReference type="Gene3D" id="3.30.110.170">
    <property type="entry name" value="Protein of unknown function (DUF541), domain 1"/>
    <property type="match status" value="1"/>
</dbReference>
<dbReference type="InterPro" id="IPR052022">
    <property type="entry name" value="26kDa_periplasmic_antigen"/>
</dbReference>
<dbReference type="EMBL" id="VSSQ01015962">
    <property type="protein sequence ID" value="MPM56856.1"/>
    <property type="molecule type" value="Genomic_DNA"/>
</dbReference>
<feature type="transmembrane region" description="Helical" evidence="1">
    <location>
        <begin position="12"/>
        <end position="34"/>
    </location>
</feature>